<dbReference type="RefSeq" id="WP_218095922.1">
    <property type="nucleotide sequence ID" value="NZ_CAJVAS010000058.1"/>
</dbReference>
<sequence>MRTSTIINDELWHKMLEQAASTFSEVTLSRGFAYFKQQRVEDVRLTADHMIHAAITGSEDYTVTLNLDHLSSYSCTCPAPPPCKHLAAVMMELGDRYGYPASHMMNAKHHLERAAARSSSSFDWLEQLPHADVSAWHTFLNQYTAHIKPAYDPGNYLNQLRDQLHAIRKASNPLSDIDQAFFELHQELFMLRKLKDLSAQSSVAYFASHVLARAYDQIQAWLSQASGRFDFALSPERLKQTLAYLRAQIAEEKDTDPLHFRFYAALWQQEIAPLPDVGQWAAHELNDINSQSAEPAQSIGSSIVKAYLWIGQSRHEEAWTALEASGALKDAPTSLLVVFFQPFVQAGNWRGLLEWLLKTAPSFNGRLTPEMNRYMHYWKMTAAHLPEAGEQWFTILKDMLPLSSHLIEEALYEQGKWKAWIEMQIHQDHGPFYHRVSVLQPIEKEAPELLLPYYHQAIAHHVSLKNRHDYKATVKLLKRLRKVYKKMKAEARWDAFLHHFVERHSRLRALQEEIRKGKLTE</sequence>
<reference evidence="3" key="1">
    <citation type="submission" date="2021-06" db="EMBL/GenBank/DDBJ databases">
        <authorList>
            <person name="Criscuolo A."/>
        </authorList>
    </citation>
    <scope>NUCLEOTIDE SEQUENCE</scope>
    <source>
        <strain evidence="3">CIP111600</strain>
    </source>
</reference>
<evidence type="ECO:0000313" key="3">
    <source>
        <dbReference type="EMBL" id="CAG7651174.1"/>
    </source>
</evidence>
<gene>
    <name evidence="3" type="ORF">PAESOLCIP111_06261</name>
</gene>
<name>A0A916NS05_9BACL</name>
<dbReference type="Proteomes" id="UP000693672">
    <property type="component" value="Unassembled WGS sequence"/>
</dbReference>
<evidence type="ECO:0000259" key="2">
    <source>
        <dbReference type="PROSITE" id="PS50966"/>
    </source>
</evidence>
<evidence type="ECO:0000313" key="4">
    <source>
        <dbReference type="Proteomes" id="UP000693672"/>
    </source>
</evidence>
<dbReference type="PROSITE" id="PS50966">
    <property type="entry name" value="ZF_SWIM"/>
    <property type="match status" value="1"/>
</dbReference>
<keyword evidence="1" id="KW-0862">Zinc</keyword>
<proteinExistence type="predicted"/>
<protein>
    <recommendedName>
        <fullName evidence="2">SWIM-type domain-containing protein</fullName>
    </recommendedName>
</protein>
<evidence type="ECO:0000256" key="1">
    <source>
        <dbReference type="PROSITE-ProRule" id="PRU00325"/>
    </source>
</evidence>
<dbReference type="EMBL" id="CAJVAS010000058">
    <property type="protein sequence ID" value="CAG7651174.1"/>
    <property type="molecule type" value="Genomic_DNA"/>
</dbReference>
<keyword evidence="1" id="KW-0479">Metal-binding</keyword>
<dbReference type="Pfam" id="PF04434">
    <property type="entry name" value="SWIM"/>
    <property type="match status" value="1"/>
</dbReference>
<accession>A0A916NS05</accession>
<dbReference type="AlphaFoldDB" id="A0A916NS05"/>
<keyword evidence="4" id="KW-1185">Reference proteome</keyword>
<comment type="caution">
    <text evidence="3">The sequence shown here is derived from an EMBL/GenBank/DDBJ whole genome shotgun (WGS) entry which is preliminary data.</text>
</comment>
<keyword evidence="1" id="KW-0863">Zinc-finger</keyword>
<dbReference type="InterPro" id="IPR007527">
    <property type="entry name" value="Znf_SWIM"/>
</dbReference>
<organism evidence="3 4">
    <name type="scientific">Paenibacillus solanacearum</name>
    <dbReference type="NCBI Taxonomy" id="2048548"/>
    <lineage>
        <taxon>Bacteria</taxon>
        <taxon>Bacillati</taxon>
        <taxon>Bacillota</taxon>
        <taxon>Bacilli</taxon>
        <taxon>Bacillales</taxon>
        <taxon>Paenibacillaceae</taxon>
        <taxon>Paenibacillus</taxon>
    </lineage>
</organism>
<feature type="domain" description="SWIM-type" evidence="2">
    <location>
        <begin position="61"/>
        <end position="94"/>
    </location>
</feature>
<dbReference type="GO" id="GO:0008270">
    <property type="term" value="F:zinc ion binding"/>
    <property type="evidence" value="ECO:0007669"/>
    <property type="project" value="UniProtKB-KW"/>
</dbReference>